<accession>A0A1H9CPK7</accession>
<protein>
    <submittedName>
        <fullName evidence="2">Uncharacterized protein</fullName>
    </submittedName>
</protein>
<name>A0A1H9CPK7_9ACTN</name>
<dbReference type="Proteomes" id="UP000199055">
    <property type="component" value="Unassembled WGS sequence"/>
</dbReference>
<dbReference type="STRING" id="403935.SAMN05216481_103360"/>
<reference evidence="2 3" key="1">
    <citation type="submission" date="2016-10" db="EMBL/GenBank/DDBJ databases">
        <authorList>
            <person name="de Groot N.N."/>
        </authorList>
    </citation>
    <scope>NUCLEOTIDE SEQUENCE [LARGE SCALE GENOMIC DNA]</scope>
    <source>
        <strain evidence="2 3">CGMCC 4.3519</strain>
    </source>
</reference>
<evidence type="ECO:0000313" key="3">
    <source>
        <dbReference type="Proteomes" id="UP000199055"/>
    </source>
</evidence>
<evidence type="ECO:0000313" key="2">
    <source>
        <dbReference type="EMBL" id="SEQ03152.1"/>
    </source>
</evidence>
<gene>
    <name evidence="2" type="ORF">SAMN05216481_103360</name>
</gene>
<organism evidence="2 3">
    <name type="scientific">Streptomyces radiopugnans</name>
    <dbReference type="NCBI Taxonomy" id="403935"/>
    <lineage>
        <taxon>Bacteria</taxon>
        <taxon>Bacillati</taxon>
        <taxon>Actinomycetota</taxon>
        <taxon>Actinomycetes</taxon>
        <taxon>Kitasatosporales</taxon>
        <taxon>Streptomycetaceae</taxon>
        <taxon>Streptomyces</taxon>
    </lineage>
</organism>
<keyword evidence="3" id="KW-1185">Reference proteome</keyword>
<feature type="compositionally biased region" description="Basic and acidic residues" evidence="1">
    <location>
        <begin position="96"/>
        <end position="105"/>
    </location>
</feature>
<proteinExistence type="predicted"/>
<sequence length="131" mass="14302">MKPLALWERFEWAAGTCFRCDRTGTEVAPIGTISARGIDVDIRACRACVFHLEQLHWSLVMRQQGGGRHSAAGGPGPDPVRSPETGSGPTAGMPRAEPRHPHDRGPAPPSPQRVLRWPGTGYRPVGRHRRA</sequence>
<feature type="region of interest" description="Disordered" evidence="1">
    <location>
        <begin position="64"/>
        <end position="131"/>
    </location>
</feature>
<evidence type="ECO:0000256" key="1">
    <source>
        <dbReference type="SAM" id="MobiDB-lite"/>
    </source>
</evidence>
<dbReference type="EMBL" id="FOET01000003">
    <property type="protein sequence ID" value="SEQ03152.1"/>
    <property type="molecule type" value="Genomic_DNA"/>
</dbReference>
<dbReference type="AlphaFoldDB" id="A0A1H9CPK7"/>